<comment type="caution">
    <text evidence="5">The sequence shown here is derived from an EMBL/GenBank/DDBJ whole genome shotgun (WGS) entry which is preliminary data.</text>
</comment>
<dbReference type="Pfam" id="PF08613">
    <property type="entry name" value="Cyclin"/>
    <property type="match status" value="1"/>
</dbReference>
<gene>
    <name evidence="5" type="ORF">M5K25_027183</name>
</gene>
<evidence type="ECO:0000256" key="2">
    <source>
        <dbReference type="ARBA" id="ARBA00022618"/>
    </source>
</evidence>
<comment type="similarity">
    <text evidence="1">Belongs to the cyclin family. Cyclin U/P subfamily.</text>
</comment>
<feature type="compositionally biased region" description="Low complexity" evidence="4">
    <location>
        <begin position="174"/>
        <end position="188"/>
    </location>
</feature>
<sequence length="188" mass="21205">MVQTLVEAEQQKNILLVINLLSALLKRMTNQNDELTVSQQYRRHPPSVAKAFSTLVLATISIRNYLKHIFLNTNCSTCCHVIAFIYLDRFLYFNPSVRLDSFNVHRFLITAIHTSVKFMDGRLIYIVGDLFQATGFGPHMTKRVFWVGADTTGAAYEDSPTSSRSSDDFIQLRESQQSTSEGSSSGLT</sequence>
<keyword evidence="3" id="KW-0131">Cell cycle</keyword>
<dbReference type="Proteomes" id="UP001552299">
    <property type="component" value="Unassembled WGS sequence"/>
</dbReference>
<dbReference type="EMBL" id="JANQDX010000019">
    <property type="protein sequence ID" value="KAL0905012.1"/>
    <property type="molecule type" value="Genomic_DNA"/>
</dbReference>
<keyword evidence="6" id="KW-1185">Reference proteome</keyword>
<dbReference type="AlphaFoldDB" id="A0ABD0TZG5"/>
<accession>A0ABD0TZG5</accession>
<evidence type="ECO:0000256" key="3">
    <source>
        <dbReference type="ARBA" id="ARBA00023306"/>
    </source>
</evidence>
<protein>
    <submittedName>
        <fullName evidence="5">Uncharacterized protein</fullName>
    </submittedName>
</protein>
<dbReference type="PANTHER" id="PTHR15615">
    <property type="match status" value="1"/>
</dbReference>
<evidence type="ECO:0000256" key="4">
    <source>
        <dbReference type="SAM" id="MobiDB-lite"/>
    </source>
</evidence>
<keyword evidence="2" id="KW-0132">Cell division</keyword>
<organism evidence="5 6">
    <name type="scientific">Dendrobium thyrsiflorum</name>
    <name type="common">Pinecone-like raceme dendrobium</name>
    <name type="synonym">Orchid</name>
    <dbReference type="NCBI Taxonomy" id="117978"/>
    <lineage>
        <taxon>Eukaryota</taxon>
        <taxon>Viridiplantae</taxon>
        <taxon>Streptophyta</taxon>
        <taxon>Embryophyta</taxon>
        <taxon>Tracheophyta</taxon>
        <taxon>Spermatophyta</taxon>
        <taxon>Magnoliopsida</taxon>
        <taxon>Liliopsida</taxon>
        <taxon>Asparagales</taxon>
        <taxon>Orchidaceae</taxon>
        <taxon>Epidendroideae</taxon>
        <taxon>Malaxideae</taxon>
        <taxon>Dendrobiinae</taxon>
        <taxon>Dendrobium</taxon>
    </lineage>
</organism>
<evidence type="ECO:0000313" key="6">
    <source>
        <dbReference type="Proteomes" id="UP001552299"/>
    </source>
</evidence>
<dbReference type="Gene3D" id="1.10.472.10">
    <property type="entry name" value="Cyclin-like"/>
    <property type="match status" value="1"/>
</dbReference>
<evidence type="ECO:0000256" key="1">
    <source>
        <dbReference type="ARBA" id="ARBA00007215"/>
    </source>
</evidence>
<dbReference type="InterPro" id="IPR036915">
    <property type="entry name" value="Cyclin-like_sf"/>
</dbReference>
<reference evidence="5 6" key="1">
    <citation type="journal article" date="2024" name="Plant Biotechnol. J.">
        <title>Dendrobium thyrsiflorum genome and its molecular insights into genes involved in important horticultural traits.</title>
        <authorList>
            <person name="Chen B."/>
            <person name="Wang J.Y."/>
            <person name="Zheng P.J."/>
            <person name="Li K.L."/>
            <person name="Liang Y.M."/>
            <person name="Chen X.F."/>
            <person name="Zhang C."/>
            <person name="Zhao X."/>
            <person name="He X."/>
            <person name="Zhang G.Q."/>
            <person name="Liu Z.J."/>
            <person name="Xu Q."/>
        </authorList>
    </citation>
    <scope>NUCLEOTIDE SEQUENCE [LARGE SCALE GENOMIC DNA]</scope>
    <source>
        <strain evidence="5">GZMU011</strain>
    </source>
</reference>
<evidence type="ECO:0000313" key="5">
    <source>
        <dbReference type="EMBL" id="KAL0905012.1"/>
    </source>
</evidence>
<proteinExistence type="inferred from homology"/>
<dbReference type="SUPFAM" id="SSF47954">
    <property type="entry name" value="Cyclin-like"/>
    <property type="match status" value="1"/>
</dbReference>
<name>A0ABD0TZG5_DENTH</name>
<feature type="region of interest" description="Disordered" evidence="4">
    <location>
        <begin position="155"/>
        <end position="188"/>
    </location>
</feature>
<dbReference type="PANTHER" id="PTHR15615:SF91">
    <property type="entry name" value="CYCLIN-P4-1"/>
    <property type="match status" value="1"/>
</dbReference>
<dbReference type="InterPro" id="IPR013922">
    <property type="entry name" value="Cyclin_PHO80-like"/>
</dbReference>
<dbReference type="GO" id="GO:0051301">
    <property type="term" value="P:cell division"/>
    <property type="evidence" value="ECO:0007669"/>
    <property type="project" value="UniProtKB-KW"/>
</dbReference>